<dbReference type="Proteomes" id="UP001163321">
    <property type="component" value="Chromosome 1"/>
</dbReference>
<reference evidence="1 2" key="1">
    <citation type="journal article" date="2022" name="bioRxiv">
        <title>The genome of the oomycete Peronosclerospora sorghi, a cosmopolitan pathogen of maize and sorghum, is inflated with dispersed pseudogenes.</title>
        <authorList>
            <person name="Fletcher K."/>
            <person name="Martin F."/>
            <person name="Isakeit T."/>
            <person name="Cavanaugh K."/>
            <person name="Magill C."/>
            <person name="Michelmore R."/>
        </authorList>
    </citation>
    <scope>NUCLEOTIDE SEQUENCE [LARGE SCALE GENOMIC DNA]</scope>
    <source>
        <strain evidence="1">P6</strain>
    </source>
</reference>
<sequence>MHRRTTVACSVSFRSLAYKARERRAQVIVEYAQNHLNLRHALVRTLTHEDLPHHDAERKHVFFSVYLRLPNTLGLFTQSRRCLFKIYIQLKLRTPSITQCHSCQSVWICAMTRERPKSEILIEKSRSTSRLGLFMSRSRMGSSN</sequence>
<gene>
    <name evidence="1" type="ORF">PsorP6_001583</name>
</gene>
<evidence type="ECO:0000313" key="2">
    <source>
        <dbReference type="Proteomes" id="UP001163321"/>
    </source>
</evidence>
<comment type="caution">
    <text evidence="1">The sequence shown here is derived from an EMBL/GenBank/DDBJ whole genome shotgun (WGS) entry which is preliminary data.</text>
</comment>
<protein>
    <submittedName>
        <fullName evidence="1">Uncharacterized protein</fullName>
    </submittedName>
</protein>
<proteinExistence type="predicted"/>
<keyword evidence="2" id="KW-1185">Reference proteome</keyword>
<name>A0ACC0WRI7_9STRA</name>
<organism evidence="1 2">
    <name type="scientific">Peronosclerospora sorghi</name>
    <dbReference type="NCBI Taxonomy" id="230839"/>
    <lineage>
        <taxon>Eukaryota</taxon>
        <taxon>Sar</taxon>
        <taxon>Stramenopiles</taxon>
        <taxon>Oomycota</taxon>
        <taxon>Peronosporomycetes</taxon>
        <taxon>Peronosporales</taxon>
        <taxon>Peronosporaceae</taxon>
        <taxon>Peronosclerospora</taxon>
    </lineage>
</organism>
<dbReference type="EMBL" id="CM047580">
    <property type="protein sequence ID" value="KAI9920660.1"/>
    <property type="molecule type" value="Genomic_DNA"/>
</dbReference>
<accession>A0ACC0WRI7</accession>
<evidence type="ECO:0000313" key="1">
    <source>
        <dbReference type="EMBL" id="KAI9920660.1"/>
    </source>
</evidence>